<evidence type="ECO:0000313" key="2">
    <source>
        <dbReference type="Proteomes" id="UP000483820"/>
    </source>
</evidence>
<sequence length="264" mass="27891">MLLINMVAMGMSTFGTTTNGGLPGGIFRKCKKRGRKNKNEGVSVEEKYVEILNQSPQNQTTISASGYATGGLFLFFPRDSHGIDPRGHAVWVPETLSSLYRSSNDVFDAVLNHPSKTIQSQKCFPRTNISGRVVYVAMVIWSTISHCPSRRPRSLDGTVAAVSAFLAAAVSALWDGLDHSNSRAFLIEISGQRLMKSPHAHLAYRAFHLETKFLTSGTAFTTISMSSSTSTSTGAAGLSTSGAATGTSGAGAGFEASGAASSIT</sequence>
<dbReference type="Proteomes" id="UP000483820">
    <property type="component" value="Chromosome IV"/>
</dbReference>
<organism evidence="1 2">
    <name type="scientific">Caenorhabditis remanei</name>
    <name type="common">Caenorhabditis vulgaris</name>
    <dbReference type="NCBI Taxonomy" id="31234"/>
    <lineage>
        <taxon>Eukaryota</taxon>
        <taxon>Metazoa</taxon>
        <taxon>Ecdysozoa</taxon>
        <taxon>Nematoda</taxon>
        <taxon>Chromadorea</taxon>
        <taxon>Rhabditida</taxon>
        <taxon>Rhabditina</taxon>
        <taxon>Rhabditomorpha</taxon>
        <taxon>Rhabditoidea</taxon>
        <taxon>Rhabditidae</taxon>
        <taxon>Peloderinae</taxon>
        <taxon>Caenorhabditis</taxon>
    </lineage>
</organism>
<evidence type="ECO:0000313" key="1">
    <source>
        <dbReference type="EMBL" id="KAF1758703.1"/>
    </source>
</evidence>
<proteinExistence type="predicted"/>
<dbReference type="EMBL" id="WUAV01000004">
    <property type="protein sequence ID" value="KAF1758703.1"/>
    <property type="molecule type" value="Genomic_DNA"/>
</dbReference>
<comment type="caution">
    <text evidence="1">The sequence shown here is derived from an EMBL/GenBank/DDBJ whole genome shotgun (WGS) entry which is preliminary data.</text>
</comment>
<dbReference type="AlphaFoldDB" id="A0A6A5GWB6"/>
<reference evidence="1 2" key="1">
    <citation type="submission" date="2019-12" db="EMBL/GenBank/DDBJ databases">
        <title>Chromosome-level assembly of the Caenorhabditis remanei genome.</title>
        <authorList>
            <person name="Teterina A.A."/>
            <person name="Willis J.H."/>
            <person name="Phillips P.C."/>
        </authorList>
    </citation>
    <scope>NUCLEOTIDE SEQUENCE [LARGE SCALE GENOMIC DNA]</scope>
    <source>
        <strain evidence="1 2">PX506</strain>
        <tissue evidence="1">Whole organism</tissue>
    </source>
</reference>
<gene>
    <name evidence="1" type="ORF">GCK72_015163</name>
</gene>
<dbReference type="KEGG" id="crq:GCK72_015163"/>
<accession>A0A6A5GWB6</accession>
<protein>
    <submittedName>
        <fullName evidence="1">Uncharacterized protein</fullName>
    </submittedName>
</protein>
<dbReference type="RefSeq" id="XP_053585445.1">
    <property type="nucleotide sequence ID" value="XM_053730673.1"/>
</dbReference>
<name>A0A6A5GWB6_CAERE</name>
<dbReference type="CTD" id="78775959"/>
<dbReference type="GeneID" id="78775959"/>